<proteinExistence type="predicted"/>
<dbReference type="OMA" id="EYMALFR"/>
<gene>
    <name evidence="3" type="ORF">SPRG_07626</name>
</gene>
<keyword evidence="4" id="KW-1185">Reference proteome</keyword>
<dbReference type="PROSITE" id="PS50174">
    <property type="entry name" value="G_PATCH"/>
    <property type="match status" value="1"/>
</dbReference>
<name>A0A067CK42_SAPPC</name>
<dbReference type="EMBL" id="KK583220">
    <property type="protein sequence ID" value="KDO26911.1"/>
    <property type="molecule type" value="Genomic_DNA"/>
</dbReference>
<accession>A0A067CK42</accession>
<protein>
    <recommendedName>
        <fullName evidence="2">G-patch domain-containing protein</fullName>
    </recommendedName>
</protein>
<dbReference type="PANTHER" id="PTHR20923">
    <property type="entry name" value="BAT4 PROTEIN-RELATED"/>
    <property type="match status" value="1"/>
</dbReference>
<sequence length="136" mass="15032">MEAKVATTAELRSAARGTKRARADAHEIAPSNVGYRLLETMGWKAGEGLGNEKQGRTAPVATCLKRDRAGLGAAPLTYRVTHIEKPPQPIVQAPKRTPAEKRQRKAAKAQAAQKERMYAQELYSDDIPEEYMALFR</sequence>
<dbReference type="GeneID" id="24129882"/>
<dbReference type="Pfam" id="PF01585">
    <property type="entry name" value="G-patch"/>
    <property type="match status" value="1"/>
</dbReference>
<feature type="region of interest" description="Disordered" evidence="1">
    <location>
        <begin position="1"/>
        <end position="23"/>
    </location>
</feature>
<evidence type="ECO:0000256" key="1">
    <source>
        <dbReference type="SAM" id="MobiDB-lite"/>
    </source>
</evidence>
<reference evidence="3 4" key="1">
    <citation type="journal article" date="2013" name="PLoS Genet.">
        <title>Distinctive expansion of potential virulence genes in the genome of the oomycete fish pathogen Saprolegnia parasitica.</title>
        <authorList>
            <person name="Jiang R.H."/>
            <person name="de Bruijn I."/>
            <person name="Haas B.J."/>
            <person name="Belmonte R."/>
            <person name="Lobach L."/>
            <person name="Christie J."/>
            <person name="van den Ackerveken G."/>
            <person name="Bottin A."/>
            <person name="Bulone V."/>
            <person name="Diaz-Moreno S.M."/>
            <person name="Dumas B."/>
            <person name="Fan L."/>
            <person name="Gaulin E."/>
            <person name="Govers F."/>
            <person name="Grenville-Briggs L.J."/>
            <person name="Horner N.R."/>
            <person name="Levin J.Z."/>
            <person name="Mammella M."/>
            <person name="Meijer H.J."/>
            <person name="Morris P."/>
            <person name="Nusbaum C."/>
            <person name="Oome S."/>
            <person name="Phillips A.J."/>
            <person name="van Rooyen D."/>
            <person name="Rzeszutek E."/>
            <person name="Saraiva M."/>
            <person name="Secombes C.J."/>
            <person name="Seidl M.F."/>
            <person name="Snel B."/>
            <person name="Stassen J.H."/>
            <person name="Sykes S."/>
            <person name="Tripathy S."/>
            <person name="van den Berg H."/>
            <person name="Vega-Arreguin J.C."/>
            <person name="Wawra S."/>
            <person name="Young S.K."/>
            <person name="Zeng Q."/>
            <person name="Dieguez-Uribeondo J."/>
            <person name="Russ C."/>
            <person name="Tyler B.M."/>
            <person name="van West P."/>
        </authorList>
    </citation>
    <scope>NUCLEOTIDE SEQUENCE [LARGE SCALE GENOMIC DNA]</scope>
    <source>
        <strain evidence="3 4">CBS 223.65</strain>
    </source>
</reference>
<dbReference type="KEGG" id="spar:SPRG_07626"/>
<dbReference type="RefSeq" id="XP_012202294.1">
    <property type="nucleotide sequence ID" value="XM_012346904.1"/>
</dbReference>
<dbReference type="AlphaFoldDB" id="A0A067CK42"/>
<dbReference type="Proteomes" id="UP000030745">
    <property type="component" value="Unassembled WGS sequence"/>
</dbReference>
<evidence type="ECO:0000313" key="3">
    <source>
        <dbReference type="EMBL" id="KDO26911.1"/>
    </source>
</evidence>
<evidence type="ECO:0000313" key="4">
    <source>
        <dbReference type="Proteomes" id="UP000030745"/>
    </source>
</evidence>
<dbReference type="OrthoDB" id="21470at2759"/>
<dbReference type="InterPro" id="IPR039146">
    <property type="entry name" value="GPANK1"/>
</dbReference>
<dbReference type="VEuPathDB" id="FungiDB:SPRG_07626"/>
<dbReference type="SMART" id="SM00443">
    <property type="entry name" value="G_patch"/>
    <property type="match status" value="1"/>
</dbReference>
<dbReference type="PANTHER" id="PTHR20923:SF1">
    <property type="entry name" value="G PATCH DOMAIN AND ANKYRIN REPEAT-CONTAINING PROTEIN 1"/>
    <property type="match status" value="1"/>
</dbReference>
<feature type="region of interest" description="Disordered" evidence="1">
    <location>
        <begin position="86"/>
        <end position="113"/>
    </location>
</feature>
<dbReference type="InterPro" id="IPR000467">
    <property type="entry name" value="G_patch_dom"/>
</dbReference>
<dbReference type="GO" id="GO:0003676">
    <property type="term" value="F:nucleic acid binding"/>
    <property type="evidence" value="ECO:0007669"/>
    <property type="project" value="InterPro"/>
</dbReference>
<organism evidence="3 4">
    <name type="scientific">Saprolegnia parasitica (strain CBS 223.65)</name>
    <dbReference type="NCBI Taxonomy" id="695850"/>
    <lineage>
        <taxon>Eukaryota</taxon>
        <taxon>Sar</taxon>
        <taxon>Stramenopiles</taxon>
        <taxon>Oomycota</taxon>
        <taxon>Saprolegniomycetes</taxon>
        <taxon>Saprolegniales</taxon>
        <taxon>Saprolegniaceae</taxon>
        <taxon>Saprolegnia</taxon>
    </lineage>
</organism>
<evidence type="ECO:0000259" key="2">
    <source>
        <dbReference type="PROSITE" id="PS50174"/>
    </source>
</evidence>
<feature type="domain" description="G-patch" evidence="2">
    <location>
        <begin position="30"/>
        <end position="76"/>
    </location>
</feature>